<reference evidence="3" key="1">
    <citation type="submission" date="2024-06" db="EMBL/GenBank/DDBJ databases">
        <authorList>
            <person name="Ryan C."/>
        </authorList>
    </citation>
    <scope>NUCLEOTIDE SEQUENCE [LARGE SCALE GENOMIC DNA]</scope>
</reference>
<accession>A0ABC9AEU6</accession>
<protein>
    <submittedName>
        <fullName evidence="2">Uncharacterized protein</fullName>
    </submittedName>
</protein>
<evidence type="ECO:0000313" key="2">
    <source>
        <dbReference type="EMBL" id="CAL4976440.1"/>
    </source>
</evidence>
<evidence type="ECO:0000313" key="3">
    <source>
        <dbReference type="Proteomes" id="UP001497457"/>
    </source>
</evidence>
<dbReference type="AlphaFoldDB" id="A0ABC9AEU6"/>
<dbReference type="Proteomes" id="UP001497457">
    <property type="component" value="Chromosome 20rd"/>
</dbReference>
<reference evidence="2 3" key="2">
    <citation type="submission" date="2024-10" db="EMBL/GenBank/DDBJ databases">
        <authorList>
            <person name="Ryan C."/>
        </authorList>
    </citation>
    <scope>NUCLEOTIDE SEQUENCE [LARGE SCALE GENOMIC DNA]</scope>
</reference>
<keyword evidence="3" id="KW-1185">Reference proteome</keyword>
<name>A0ABC9AEU6_9POAL</name>
<sequence length="79" mass="7976">MEASAADQSNHKNQTTGNAGHGSDSNGKSKANLYAGAVAQRVLHGPSRGRGGSPRRAASVNSKPPSRLSKMSGATEATS</sequence>
<organism evidence="2 3">
    <name type="scientific">Urochloa decumbens</name>
    <dbReference type="NCBI Taxonomy" id="240449"/>
    <lineage>
        <taxon>Eukaryota</taxon>
        <taxon>Viridiplantae</taxon>
        <taxon>Streptophyta</taxon>
        <taxon>Embryophyta</taxon>
        <taxon>Tracheophyta</taxon>
        <taxon>Spermatophyta</taxon>
        <taxon>Magnoliopsida</taxon>
        <taxon>Liliopsida</taxon>
        <taxon>Poales</taxon>
        <taxon>Poaceae</taxon>
        <taxon>PACMAD clade</taxon>
        <taxon>Panicoideae</taxon>
        <taxon>Panicodae</taxon>
        <taxon>Paniceae</taxon>
        <taxon>Melinidinae</taxon>
        <taxon>Urochloa</taxon>
    </lineage>
</organism>
<feature type="region of interest" description="Disordered" evidence="1">
    <location>
        <begin position="1"/>
        <end position="79"/>
    </location>
</feature>
<dbReference type="EMBL" id="OZ075130">
    <property type="protein sequence ID" value="CAL4976440.1"/>
    <property type="molecule type" value="Genomic_DNA"/>
</dbReference>
<evidence type="ECO:0000256" key="1">
    <source>
        <dbReference type="SAM" id="MobiDB-lite"/>
    </source>
</evidence>
<proteinExistence type="predicted"/>
<feature type="compositionally biased region" description="Polar residues" evidence="1">
    <location>
        <begin position="1"/>
        <end position="29"/>
    </location>
</feature>
<gene>
    <name evidence="2" type="ORF">URODEC1_LOCUS53594</name>
</gene>